<reference evidence="2 3" key="1">
    <citation type="journal article" date="2018" name="Biotechnol. Biofuels">
        <title>Integrative visual omics of the white-rot fungus Polyporus brumalis exposes the biotechnological potential of its oxidative enzymes for delignifying raw plant biomass.</title>
        <authorList>
            <person name="Miyauchi S."/>
            <person name="Rancon A."/>
            <person name="Drula E."/>
            <person name="Hage H."/>
            <person name="Chaduli D."/>
            <person name="Favel A."/>
            <person name="Grisel S."/>
            <person name="Henrissat B."/>
            <person name="Herpoel-Gimbert I."/>
            <person name="Ruiz-Duenas F.J."/>
            <person name="Chevret D."/>
            <person name="Hainaut M."/>
            <person name="Lin J."/>
            <person name="Wang M."/>
            <person name="Pangilinan J."/>
            <person name="Lipzen A."/>
            <person name="Lesage-Meessen L."/>
            <person name="Navarro D."/>
            <person name="Riley R."/>
            <person name="Grigoriev I.V."/>
            <person name="Zhou S."/>
            <person name="Raouche S."/>
            <person name="Rosso M.N."/>
        </authorList>
    </citation>
    <scope>NUCLEOTIDE SEQUENCE [LARGE SCALE GENOMIC DNA]</scope>
    <source>
        <strain evidence="2 3">BRFM 1820</strain>
    </source>
</reference>
<name>A0A371DIS4_9APHY</name>
<dbReference type="Gene3D" id="2.60.40.640">
    <property type="match status" value="1"/>
</dbReference>
<proteinExistence type="predicted"/>
<organism evidence="2 3">
    <name type="scientific">Lentinus brumalis</name>
    <dbReference type="NCBI Taxonomy" id="2498619"/>
    <lineage>
        <taxon>Eukaryota</taxon>
        <taxon>Fungi</taxon>
        <taxon>Dikarya</taxon>
        <taxon>Basidiomycota</taxon>
        <taxon>Agaricomycotina</taxon>
        <taxon>Agaricomycetes</taxon>
        <taxon>Polyporales</taxon>
        <taxon>Polyporaceae</taxon>
        <taxon>Lentinus</taxon>
    </lineage>
</organism>
<gene>
    <name evidence="2" type="ORF">OH76DRAFT_1345106</name>
</gene>
<protein>
    <recommendedName>
        <fullName evidence="4">Arrestin-like N-terminal domain-containing protein</fullName>
    </recommendedName>
</protein>
<dbReference type="AlphaFoldDB" id="A0A371DIS4"/>
<sequence length="457" mass="49905">MDPELPQYARSSTRPLVPRPSAGSSSSSGSHRSAASWAPSEHSYHLTDSKGRQWLTLKVISSAPSSAYLPAFYEGDAIGGSVTLHREKEDSIKSISVQVIGQMTSSAMEVVDFMQVSETLWSFSSQSSNNSGTVAGHFDWPFALTLPTQCHCRSPNGDTQTYPLPGSFSERLARVHIQYQLIATVHRTRFRVDSTLGTVIGYCPIIRPDPPSRARQLAYIGNTELPGPDTDPDGWKCLEPLRVRGSVFSTRTVDARCTLALAKPLCYTRGSVIPCLMTVETTDPQALDLLSAPRSLLVRLLRQIATGEGTLRTPGGKKLPSLDFEREVQELATAVWQPDRSRQQYRRVLHGEIYLSAGLKPTCRLGTFELTVSPPALVRARVAEVQCRFTGAKYVVAVYPPRAAAFQPEGGGSSILQQEPVVIATAYAPGPRPRVNSPPGYDDASSMGQLSEFRTLR</sequence>
<keyword evidence="3" id="KW-1185">Reference proteome</keyword>
<dbReference type="STRING" id="139420.A0A371DIS4"/>
<dbReference type="OrthoDB" id="3261578at2759"/>
<accession>A0A371DIS4</accession>
<dbReference type="EMBL" id="KZ857390">
    <property type="protein sequence ID" value="RDX52422.1"/>
    <property type="molecule type" value="Genomic_DNA"/>
</dbReference>
<evidence type="ECO:0000256" key="1">
    <source>
        <dbReference type="SAM" id="MobiDB-lite"/>
    </source>
</evidence>
<feature type="compositionally biased region" description="Low complexity" evidence="1">
    <location>
        <begin position="19"/>
        <end position="34"/>
    </location>
</feature>
<evidence type="ECO:0008006" key="4">
    <source>
        <dbReference type="Google" id="ProtNLM"/>
    </source>
</evidence>
<dbReference type="InterPro" id="IPR014756">
    <property type="entry name" value="Ig_E-set"/>
</dbReference>
<evidence type="ECO:0000313" key="3">
    <source>
        <dbReference type="Proteomes" id="UP000256964"/>
    </source>
</evidence>
<evidence type="ECO:0000313" key="2">
    <source>
        <dbReference type="EMBL" id="RDX52422.1"/>
    </source>
</evidence>
<dbReference type="InterPro" id="IPR014752">
    <property type="entry name" value="Arrestin-like_C"/>
</dbReference>
<feature type="region of interest" description="Disordered" evidence="1">
    <location>
        <begin position="428"/>
        <end position="457"/>
    </location>
</feature>
<feature type="region of interest" description="Disordered" evidence="1">
    <location>
        <begin position="1"/>
        <end position="34"/>
    </location>
</feature>
<dbReference type="Proteomes" id="UP000256964">
    <property type="component" value="Unassembled WGS sequence"/>
</dbReference>
<dbReference type="SUPFAM" id="SSF81296">
    <property type="entry name" value="E set domains"/>
    <property type="match status" value="1"/>
</dbReference>